<evidence type="ECO:0000256" key="2">
    <source>
        <dbReference type="ARBA" id="ARBA00022630"/>
    </source>
</evidence>
<dbReference type="GO" id="GO:0050661">
    <property type="term" value="F:NADP binding"/>
    <property type="evidence" value="ECO:0007669"/>
    <property type="project" value="UniProtKB-UniRule"/>
</dbReference>
<reference evidence="9 10" key="1">
    <citation type="submission" date="2015-09" db="EMBL/GenBank/DDBJ databases">
        <title>Draft genome sequence of Hydrogenibacillus schlegelii DSM 2000.</title>
        <authorList>
            <person name="Hemp J."/>
        </authorList>
    </citation>
    <scope>NUCLEOTIDE SEQUENCE [LARGE SCALE GENOMIC DNA]</scope>
    <source>
        <strain evidence="9 10">MA 48</strain>
    </source>
</reference>
<dbReference type="OrthoDB" id="9806179at2"/>
<dbReference type="Pfam" id="PF07992">
    <property type="entry name" value="Pyr_redox_2"/>
    <property type="match status" value="1"/>
</dbReference>
<dbReference type="Proteomes" id="UP000748108">
    <property type="component" value="Unassembled WGS sequence"/>
</dbReference>
<evidence type="ECO:0000256" key="3">
    <source>
        <dbReference type="ARBA" id="ARBA00022827"/>
    </source>
</evidence>
<comment type="caution">
    <text evidence="9">The sequence shown here is derived from an EMBL/GenBank/DDBJ whole genome shotgun (WGS) entry which is preliminary data.</text>
</comment>
<dbReference type="HAMAP" id="MF_01685">
    <property type="entry name" value="FENR2"/>
    <property type="match status" value="1"/>
</dbReference>
<dbReference type="Gene3D" id="3.50.50.60">
    <property type="entry name" value="FAD/NAD(P)-binding domain"/>
    <property type="match status" value="2"/>
</dbReference>
<dbReference type="Proteomes" id="UP000243024">
    <property type="component" value="Unassembled WGS sequence"/>
</dbReference>
<dbReference type="EC" id="1.18.1.2" evidence="6"/>
<dbReference type="EMBL" id="JAHHQF010000039">
    <property type="protein sequence ID" value="MBT9281400.1"/>
    <property type="molecule type" value="Genomic_DNA"/>
</dbReference>
<keyword evidence="2 6" id="KW-0285">Flavoprotein</keyword>
<keyword evidence="10" id="KW-1185">Reference proteome</keyword>
<feature type="domain" description="FAD/NAD(P)-binding" evidence="7">
    <location>
        <begin position="7"/>
        <end position="293"/>
    </location>
</feature>
<dbReference type="SUPFAM" id="SSF51905">
    <property type="entry name" value="FAD/NAD(P)-binding domain"/>
    <property type="match status" value="1"/>
</dbReference>
<dbReference type="GO" id="GO:0004324">
    <property type="term" value="F:ferredoxin-NADP+ reductase activity"/>
    <property type="evidence" value="ECO:0007669"/>
    <property type="project" value="UniProtKB-UniRule"/>
</dbReference>
<evidence type="ECO:0000313" key="10">
    <source>
        <dbReference type="Proteomes" id="UP000243024"/>
    </source>
</evidence>
<dbReference type="InterPro" id="IPR022890">
    <property type="entry name" value="Fd--NADP_Rdtase_type_2"/>
</dbReference>
<feature type="binding site" evidence="6">
    <location>
        <position position="44"/>
    </location>
    <ligand>
        <name>FAD</name>
        <dbReference type="ChEBI" id="CHEBI:57692"/>
    </ligand>
</feature>
<dbReference type="GO" id="GO:0050660">
    <property type="term" value="F:flavin adenine dinucleotide binding"/>
    <property type="evidence" value="ECO:0007669"/>
    <property type="project" value="UniProtKB-UniRule"/>
</dbReference>
<comment type="subunit">
    <text evidence="1 6">Homodimer.</text>
</comment>
<evidence type="ECO:0000256" key="4">
    <source>
        <dbReference type="ARBA" id="ARBA00022857"/>
    </source>
</evidence>
<evidence type="ECO:0000256" key="5">
    <source>
        <dbReference type="ARBA" id="ARBA00023002"/>
    </source>
</evidence>
<dbReference type="PANTHER" id="PTHR48105">
    <property type="entry name" value="THIOREDOXIN REDUCTASE 1-RELATED-RELATED"/>
    <property type="match status" value="1"/>
</dbReference>
<evidence type="ECO:0000256" key="6">
    <source>
        <dbReference type="HAMAP-Rule" id="MF_01685"/>
    </source>
</evidence>
<evidence type="ECO:0000256" key="1">
    <source>
        <dbReference type="ARBA" id="ARBA00011738"/>
    </source>
</evidence>
<dbReference type="EMBL" id="JXBB01000012">
    <property type="protein sequence ID" value="OAR04788.1"/>
    <property type="molecule type" value="Genomic_DNA"/>
</dbReference>
<gene>
    <name evidence="8" type="ORF">KM312_01865</name>
    <name evidence="9" type="ORF">SA87_09550</name>
</gene>
<evidence type="ECO:0000313" key="9">
    <source>
        <dbReference type="EMBL" id="OAR04788.1"/>
    </source>
</evidence>
<sequence>MSSEQVFDVTVIGGGPAGLFAAFYCGMRDLSCQIIDSLPELGGQLTALYPEKYIYDVGGFPKIRAKELVEQLKAQAMQFSPAVFLEEQVTGLTKTDDGLFVLETTKAVRRSRAVIIAGGVGTFTPRKLPAKGAEAYEGKGVHYFLPSAEPFRGKRVLVVGGGDSAVDYALMLEPVAEKVILIHRRDQFRAHEHSVKQLFESSVEVRTFTELLDVKGDGKVEAVTVIHNQTKETDEIAVDAVVSGLGFVASLGPIKNWGLEIEGNSIVVNSKMETNIPGVYAIGDINTYPGKVKLIAVGLGEAPIAVSNAKTYIDPTAKLATIHSSDRTDIPVGRA</sequence>
<keyword evidence="5 6" id="KW-0560">Oxidoreductase</keyword>
<feature type="binding site" evidence="6">
    <location>
        <position position="36"/>
    </location>
    <ligand>
        <name>FAD</name>
        <dbReference type="ChEBI" id="CHEBI:57692"/>
    </ligand>
</feature>
<name>A0A132MG86_HYDSH</name>
<reference evidence="8" key="2">
    <citation type="journal article" date="2021" name="Microbiology">
        <title>Metagenomic Analysis of the Microbial Community in the Underground Coal Fire Area (Kemerovo Region, Russia) Revealed Predominance of Thermophilic Members of the Phyla Deinococcus-thermus, Aquificae, and Firmicutes.</title>
        <authorList>
            <person name="Kadnikov V."/>
            <person name="Mardanov A.V."/>
            <person name="Beletsky A.V."/>
            <person name="Karnachuk O.V."/>
            <person name="Ravin N.V."/>
        </authorList>
    </citation>
    <scope>NUCLEOTIDE SEQUENCE</scope>
    <source>
        <strain evidence="8">RBS10-49</strain>
    </source>
</reference>
<dbReference type="PRINTS" id="PR00469">
    <property type="entry name" value="PNDRDTASEII"/>
</dbReference>
<feature type="binding site" evidence="6">
    <location>
        <position position="325"/>
    </location>
    <ligand>
        <name>FAD</name>
        <dbReference type="ChEBI" id="CHEBI:57692"/>
    </ligand>
</feature>
<dbReference type="AlphaFoldDB" id="A0A132MG86"/>
<feature type="binding site" evidence="6">
    <location>
        <position position="123"/>
    </location>
    <ligand>
        <name>FAD</name>
        <dbReference type="ChEBI" id="CHEBI:57692"/>
    </ligand>
</feature>
<comment type="cofactor">
    <cofactor evidence="6">
        <name>FAD</name>
        <dbReference type="ChEBI" id="CHEBI:57692"/>
    </cofactor>
    <text evidence="6">Binds 1 FAD per subunit.</text>
</comment>
<feature type="binding site" evidence="6">
    <location>
        <position position="89"/>
    </location>
    <ligand>
        <name>FAD</name>
        <dbReference type="ChEBI" id="CHEBI:57692"/>
    </ligand>
</feature>
<dbReference type="InterPro" id="IPR050097">
    <property type="entry name" value="Ferredoxin-NADP_redctase_2"/>
</dbReference>
<proteinExistence type="inferred from homology"/>
<dbReference type="InterPro" id="IPR036188">
    <property type="entry name" value="FAD/NAD-bd_sf"/>
</dbReference>
<feature type="binding site" evidence="6">
    <location>
        <position position="284"/>
    </location>
    <ligand>
        <name>FAD</name>
        <dbReference type="ChEBI" id="CHEBI:57692"/>
    </ligand>
</feature>
<evidence type="ECO:0000259" key="7">
    <source>
        <dbReference type="Pfam" id="PF07992"/>
    </source>
</evidence>
<dbReference type="STRING" id="1484.SA87_09550"/>
<keyword evidence="4 6" id="KW-0521">NADP</keyword>
<organism evidence="9 10">
    <name type="scientific">Hydrogenibacillus schlegelii</name>
    <name type="common">Bacillus schlegelii</name>
    <dbReference type="NCBI Taxonomy" id="1484"/>
    <lineage>
        <taxon>Bacteria</taxon>
        <taxon>Bacillati</taxon>
        <taxon>Bacillota</taxon>
        <taxon>Bacilli</taxon>
        <taxon>Bacillales</taxon>
        <taxon>Bacillales Family X. Incertae Sedis</taxon>
        <taxon>Hydrogenibacillus</taxon>
    </lineage>
</organism>
<dbReference type="PRINTS" id="PR00368">
    <property type="entry name" value="FADPNR"/>
</dbReference>
<accession>A0A132MG86</accession>
<dbReference type="RefSeq" id="WP_066200323.1">
    <property type="nucleotide sequence ID" value="NZ_CBCSAS010000004.1"/>
</dbReference>
<evidence type="ECO:0000313" key="8">
    <source>
        <dbReference type="EMBL" id="MBT9281400.1"/>
    </source>
</evidence>
<protein>
    <recommendedName>
        <fullName evidence="6">Ferredoxin--NADP reductase</fullName>
        <shortName evidence="6">FNR</shortName>
        <shortName evidence="6">Fd-NADP(+) reductase</shortName>
        <ecNumber evidence="6">1.18.1.2</ecNumber>
    </recommendedName>
</protein>
<dbReference type="InterPro" id="IPR023753">
    <property type="entry name" value="FAD/NAD-binding_dom"/>
</dbReference>
<comment type="caution">
    <text evidence="6">Lacks conserved residue(s) required for the propagation of feature annotation.</text>
</comment>
<comment type="similarity">
    <text evidence="6">Belongs to the ferredoxin--NADP reductase type 2 family.</text>
</comment>
<comment type="catalytic activity">
    <reaction evidence="6">
        <text>2 reduced [2Fe-2S]-[ferredoxin] + NADP(+) + H(+) = 2 oxidized [2Fe-2S]-[ferredoxin] + NADPH</text>
        <dbReference type="Rhea" id="RHEA:20125"/>
        <dbReference type="Rhea" id="RHEA-COMP:10000"/>
        <dbReference type="Rhea" id="RHEA-COMP:10001"/>
        <dbReference type="ChEBI" id="CHEBI:15378"/>
        <dbReference type="ChEBI" id="CHEBI:33737"/>
        <dbReference type="ChEBI" id="CHEBI:33738"/>
        <dbReference type="ChEBI" id="CHEBI:57783"/>
        <dbReference type="ChEBI" id="CHEBI:58349"/>
        <dbReference type="EC" id="1.18.1.2"/>
    </reaction>
</comment>
<feature type="binding site" evidence="6">
    <location>
        <position position="49"/>
    </location>
    <ligand>
        <name>FAD</name>
        <dbReference type="ChEBI" id="CHEBI:57692"/>
    </ligand>
</feature>
<keyword evidence="3 6" id="KW-0274">FAD</keyword>